<dbReference type="Pfam" id="PF01979">
    <property type="entry name" value="Amidohydro_1"/>
    <property type="match status" value="1"/>
</dbReference>
<dbReference type="PANTHER" id="PTHR43135:SF3">
    <property type="entry name" value="ALPHA-D-RIBOSE 1-METHYLPHOSPHONATE 5-TRIPHOSPHATE DIPHOSPHATASE"/>
    <property type="match status" value="1"/>
</dbReference>
<accession>A0A9X2BL93</accession>
<dbReference type="Gene3D" id="2.30.40.10">
    <property type="entry name" value="Urease, subunit C, domain 1"/>
    <property type="match status" value="2"/>
</dbReference>
<feature type="signal peptide" evidence="1">
    <location>
        <begin position="1"/>
        <end position="18"/>
    </location>
</feature>
<evidence type="ECO:0000259" key="2">
    <source>
        <dbReference type="Pfam" id="PF01979"/>
    </source>
</evidence>
<keyword evidence="1" id="KW-0732">Signal</keyword>
<proteinExistence type="predicted"/>
<dbReference type="InterPro" id="IPR032466">
    <property type="entry name" value="Metal_Hydrolase"/>
</dbReference>
<name>A0A9X2BL93_9FLAO</name>
<dbReference type="RefSeq" id="WP_248427987.1">
    <property type="nucleotide sequence ID" value="NZ_JALNUB010000003.1"/>
</dbReference>
<sequence>MKKMFTLLFVFQSMFFLAQNKINETRNFIVSNVSVISMTKDEVVKNQDVIVQNGKIISIGKTKKIKDKNATIYDGTGKFIMPSLADAHVHFPETEPEMERILQLNLINGVTKLRSMRGDWMHKEWRNKYNSIDSYYPKLYLSPPPITRNSDLNLEQIESFVKAAKENGFEFLKVLSLKNDVFFKQLDSVCKKYNFSISGHFPFVSIGNQLEDKTIFASNYNSFEHLGGLSGETDDKIDARINIIKNKGIVICPTLSWYNVGSGRYSLEELRNLCGMEFVSKVMMDKWISETKAYREKMGNEAYQTEVTKQLKSLEAKYIIIKKLDKAGVKMILSPDASSKFMMAGSTILDEMELLKNADLSNFSILKMATTNFANFFKENYGTLEVGKTADFIVLEKNPLQDLNALKEIKAVYTNNHFINENNLKEIRQQLINSVEL</sequence>
<evidence type="ECO:0000313" key="4">
    <source>
        <dbReference type="Proteomes" id="UP001139260"/>
    </source>
</evidence>
<gene>
    <name evidence="3" type="ORF">MW871_06455</name>
</gene>
<dbReference type="AlphaFoldDB" id="A0A9X2BL93"/>
<protein>
    <submittedName>
        <fullName evidence="3">Amidohydrolase family protein</fullName>
    </submittedName>
</protein>
<dbReference type="Proteomes" id="UP001139260">
    <property type="component" value="Unassembled WGS sequence"/>
</dbReference>
<keyword evidence="4" id="KW-1185">Reference proteome</keyword>
<evidence type="ECO:0000256" key="1">
    <source>
        <dbReference type="SAM" id="SignalP"/>
    </source>
</evidence>
<dbReference type="InterPro" id="IPR006680">
    <property type="entry name" value="Amidohydro-rel"/>
</dbReference>
<feature type="domain" description="Amidohydrolase-related" evidence="2">
    <location>
        <begin position="189"/>
        <end position="412"/>
    </location>
</feature>
<evidence type="ECO:0000313" key="3">
    <source>
        <dbReference type="EMBL" id="MCK8141533.1"/>
    </source>
</evidence>
<comment type="caution">
    <text evidence="3">The sequence shown here is derived from an EMBL/GenBank/DDBJ whole genome shotgun (WGS) entry which is preliminary data.</text>
</comment>
<dbReference type="Gene3D" id="3.20.20.140">
    <property type="entry name" value="Metal-dependent hydrolases"/>
    <property type="match status" value="1"/>
</dbReference>
<feature type="chain" id="PRO_5040777960" evidence="1">
    <location>
        <begin position="19"/>
        <end position="437"/>
    </location>
</feature>
<dbReference type="PANTHER" id="PTHR43135">
    <property type="entry name" value="ALPHA-D-RIBOSE 1-METHYLPHOSPHONATE 5-TRIPHOSPHATE DIPHOSPHATASE"/>
    <property type="match status" value="1"/>
</dbReference>
<dbReference type="GO" id="GO:0016810">
    <property type="term" value="F:hydrolase activity, acting on carbon-nitrogen (but not peptide) bonds"/>
    <property type="evidence" value="ECO:0007669"/>
    <property type="project" value="InterPro"/>
</dbReference>
<dbReference type="InterPro" id="IPR051781">
    <property type="entry name" value="Metallo-dep_Hydrolase"/>
</dbReference>
<dbReference type="SUPFAM" id="SSF51556">
    <property type="entry name" value="Metallo-dependent hydrolases"/>
    <property type="match status" value="1"/>
</dbReference>
<reference evidence="3" key="1">
    <citation type="submission" date="2022-04" db="EMBL/GenBank/DDBJ databases">
        <title>Flavobacterium pygoscelis sp. nov. isolated from Chinstrap chick (Pygoscelis antarcticus).</title>
        <authorList>
            <person name="Irgang R."/>
            <person name="Poblete-Morales M."/>
            <person name="Avendano-Herrera R."/>
        </authorList>
    </citation>
    <scope>NUCLEOTIDE SEQUENCE</scope>
    <source>
        <strain evidence="3">I-SCBP12n</strain>
    </source>
</reference>
<dbReference type="SUPFAM" id="SSF51338">
    <property type="entry name" value="Composite domain of metallo-dependent hydrolases"/>
    <property type="match status" value="2"/>
</dbReference>
<dbReference type="EMBL" id="JALNUB010000003">
    <property type="protein sequence ID" value="MCK8141533.1"/>
    <property type="molecule type" value="Genomic_DNA"/>
</dbReference>
<dbReference type="InterPro" id="IPR011059">
    <property type="entry name" value="Metal-dep_hydrolase_composite"/>
</dbReference>
<organism evidence="3 4">
    <name type="scientific">Flavobacterium pygoscelis</name>
    <dbReference type="NCBI Taxonomy" id="2893176"/>
    <lineage>
        <taxon>Bacteria</taxon>
        <taxon>Pseudomonadati</taxon>
        <taxon>Bacteroidota</taxon>
        <taxon>Flavobacteriia</taxon>
        <taxon>Flavobacteriales</taxon>
        <taxon>Flavobacteriaceae</taxon>
        <taxon>Flavobacterium</taxon>
    </lineage>
</organism>